<dbReference type="Pfam" id="PF13531">
    <property type="entry name" value="SBP_bac_11"/>
    <property type="match status" value="1"/>
</dbReference>
<sequence length="362" mass="40254">MFKTLRLSLAGLWLTLLLSGHSAAGQQQGLPVDVSLAPRHLSIYSATDLSAIEPVINGFRQRYPLIAVDYLEYQTNALYQQIEDSYRKDPYAPDLVISSAMDLQTKLVNDGLAQPYRSAYTDSLPEWANWRDEAFGFTFEPVVMVYNKAAFAEQPLPQSHEELAEQLRAHPDFYRSRVGTYDVRTSGVGYLLATQDAVHSSLNGRLLESLGRAMTRTYCCTGNILDEIASGQLVLGYNLLGSYALARAQEDARIGVILPQDYTLVMSRVAFIPKKARSPQAAKLFLDYLLSPEGQQLIAAHSGLVAIHPQAQGELSITTLREHHPSGFQPIALGPALLVYLDQMKRLRFLREWQGALLPSMP</sequence>
<dbReference type="SUPFAM" id="SSF53850">
    <property type="entry name" value="Periplasmic binding protein-like II"/>
    <property type="match status" value="1"/>
</dbReference>
<feature type="signal peptide" evidence="2">
    <location>
        <begin position="1"/>
        <end position="24"/>
    </location>
</feature>
<proteinExistence type="predicted"/>
<dbReference type="EMBL" id="JBHLZN010000004">
    <property type="protein sequence ID" value="MFB9887413.1"/>
    <property type="molecule type" value="Genomic_DNA"/>
</dbReference>
<dbReference type="Proteomes" id="UP001589628">
    <property type="component" value="Unassembled WGS sequence"/>
</dbReference>
<evidence type="ECO:0000313" key="4">
    <source>
        <dbReference type="Proteomes" id="UP001589628"/>
    </source>
</evidence>
<organism evidence="3 4">
    <name type="scientific">Balneatrix alpica</name>
    <dbReference type="NCBI Taxonomy" id="75684"/>
    <lineage>
        <taxon>Bacteria</taxon>
        <taxon>Pseudomonadati</taxon>
        <taxon>Pseudomonadota</taxon>
        <taxon>Gammaproteobacteria</taxon>
        <taxon>Oceanospirillales</taxon>
        <taxon>Balneatrichaceae</taxon>
        <taxon>Balneatrix</taxon>
    </lineage>
</organism>
<dbReference type="PANTHER" id="PTHR30006">
    <property type="entry name" value="THIAMINE-BINDING PERIPLASMIC PROTEIN-RELATED"/>
    <property type="match status" value="1"/>
</dbReference>
<accession>A0ABV5ZFN3</accession>
<comment type="caution">
    <text evidence="3">The sequence shown here is derived from an EMBL/GenBank/DDBJ whole genome shotgun (WGS) entry which is preliminary data.</text>
</comment>
<gene>
    <name evidence="3" type="ORF">ACFFLH_13410</name>
</gene>
<evidence type="ECO:0000313" key="3">
    <source>
        <dbReference type="EMBL" id="MFB9887413.1"/>
    </source>
</evidence>
<feature type="chain" id="PRO_5045848081" evidence="2">
    <location>
        <begin position="25"/>
        <end position="362"/>
    </location>
</feature>
<dbReference type="PANTHER" id="PTHR30006:SF25">
    <property type="entry name" value="PHOSPHOGLYCERATE TRANSPORT REGULATORY PROTEIN PGTC"/>
    <property type="match status" value="1"/>
</dbReference>
<reference evidence="3 4" key="1">
    <citation type="submission" date="2024-09" db="EMBL/GenBank/DDBJ databases">
        <authorList>
            <person name="Sun Q."/>
            <person name="Mori K."/>
        </authorList>
    </citation>
    <scope>NUCLEOTIDE SEQUENCE [LARGE SCALE GENOMIC DNA]</scope>
    <source>
        <strain evidence="3 4">ATCC 51285</strain>
    </source>
</reference>
<keyword evidence="4" id="KW-1185">Reference proteome</keyword>
<keyword evidence="1 2" id="KW-0732">Signal</keyword>
<protein>
    <submittedName>
        <fullName evidence="3">ABC transporter substrate-binding protein</fullName>
    </submittedName>
</protein>
<evidence type="ECO:0000256" key="2">
    <source>
        <dbReference type="SAM" id="SignalP"/>
    </source>
</evidence>
<name>A0ABV5ZFN3_9GAMM</name>
<dbReference type="RefSeq" id="WP_035461843.1">
    <property type="nucleotide sequence ID" value="NZ_JBHLZN010000004.1"/>
</dbReference>
<evidence type="ECO:0000256" key="1">
    <source>
        <dbReference type="ARBA" id="ARBA00022729"/>
    </source>
</evidence>
<dbReference type="Gene3D" id="3.40.190.10">
    <property type="entry name" value="Periplasmic binding protein-like II"/>
    <property type="match status" value="2"/>
</dbReference>